<organism evidence="1 2">
    <name type="scientific">Rhizobium lusitanum</name>
    <dbReference type="NCBI Taxonomy" id="293958"/>
    <lineage>
        <taxon>Bacteria</taxon>
        <taxon>Pseudomonadati</taxon>
        <taxon>Pseudomonadota</taxon>
        <taxon>Alphaproteobacteria</taxon>
        <taxon>Hyphomicrobiales</taxon>
        <taxon>Rhizobiaceae</taxon>
        <taxon>Rhizobium/Agrobacterium group</taxon>
        <taxon>Rhizobium</taxon>
    </lineage>
</organism>
<protein>
    <submittedName>
        <fullName evidence="1">Uncharacterized protein</fullName>
    </submittedName>
</protein>
<reference evidence="1 2" key="1">
    <citation type="submission" date="2019-12" db="EMBL/GenBank/DDBJ databases">
        <title>Rhizobium genotypes associated with high levels of biological nitrogen fixation by grain legumes in a temperate-maritime cropping system.</title>
        <authorList>
            <person name="Maluk M."/>
            <person name="Francesc Ferrando Molina F."/>
            <person name="Lopez Del Egido L."/>
            <person name="Lafos M."/>
            <person name="Langarica-Fuentes A."/>
            <person name="Gebre Yohannes G."/>
            <person name="Young M.W."/>
            <person name="Martin P."/>
            <person name="Gantlett R."/>
            <person name="Kenicer G."/>
            <person name="Hawes C."/>
            <person name="Begg G.S."/>
            <person name="Quilliam R.S."/>
            <person name="Squire G.R."/>
            <person name="Poole P.S."/>
            <person name="Young P.W."/>
            <person name="Iannetta P.M."/>
            <person name="James E.K."/>
        </authorList>
    </citation>
    <scope>NUCLEOTIDE SEQUENCE [LARGE SCALE GENOMIC DNA]</scope>
    <source>
        <strain evidence="1 2">JHI1118</strain>
    </source>
</reference>
<dbReference type="EMBL" id="WUEY01000006">
    <property type="protein sequence ID" value="NEI71061.1"/>
    <property type="molecule type" value="Genomic_DNA"/>
</dbReference>
<comment type="caution">
    <text evidence="1">The sequence shown here is derived from an EMBL/GenBank/DDBJ whole genome shotgun (WGS) entry which is preliminary data.</text>
</comment>
<proteinExistence type="predicted"/>
<evidence type="ECO:0000313" key="1">
    <source>
        <dbReference type="EMBL" id="NEI71061.1"/>
    </source>
</evidence>
<evidence type="ECO:0000313" key="2">
    <source>
        <dbReference type="Proteomes" id="UP000483035"/>
    </source>
</evidence>
<accession>A0A6L9U6D8</accession>
<dbReference type="AlphaFoldDB" id="A0A6L9U6D8"/>
<sequence length="113" mass="12837">MIEIIKSLITRFRWQWVGTVEGQTQLTDENGHPIKAGACKNAYWNLYVRGDGRRAFEEVGNVYRYHASQACRRTKAQIDAWKFGGPLPPLLYKPTPPAPRGKLVLFPGGKKDH</sequence>
<name>A0A6L9U6D8_9HYPH</name>
<gene>
    <name evidence="1" type="ORF">GR212_15890</name>
</gene>
<dbReference type="RefSeq" id="WP_163987540.1">
    <property type="nucleotide sequence ID" value="NZ_WUEY01000006.1"/>
</dbReference>
<dbReference type="Proteomes" id="UP000483035">
    <property type="component" value="Unassembled WGS sequence"/>
</dbReference>